<dbReference type="RefSeq" id="WP_009147527.1">
    <property type="nucleotide sequence ID" value="NZ_CP121471.1"/>
</dbReference>
<evidence type="ECO:0000313" key="10">
    <source>
        <dbReference type="Proteomes" id="UP000002964"/>
    </source>
</evidence>
<protein>
    <submittedName>
        <fullName evidence="9">Uncharacterized protein involved in exopolysaccharide biosynthesis</fullName>
    </submittedName>
</protein>
<keyword evidence="10" id="KW-1185">Reference proteome</keyword>
<feature type="coiled-coil region" evidence="6">
    <location>
        <begin position="166"/>
        <end position="243"/>
    </location>
</feature>
<dbReference type="PANTHER" id="PTHR32309:SF13">
    <property type="entry name" value="FERRIC ENTEROBACTIN TRANSPORT PROTEIN FEPE"/>
    <property type="match status" value="1"/>
</dbReference>
<dbReference type="Gene3D" id="1.20.5.1160">
    <property type="entry name" value="Vasodilator-stimulated phosphoprotein"/>
    <property type="match status" value="1"/>
</dbReference>
<feature type="transmembrane region" description="Helical" evidence="7">
    <location>
        <begin position="483"/>
        <end position="503"/>
    </location>
</feature>
<feature type="domain" description="Polysaccharide chain length determinant N-terminal" evidence="8">
    <location>
        <begin position="6"/>
        <end position="90"/>
    </location>
</feature>
<keyword evidence="3 7" id="KW-0812">Transmembrane</keyword>
<keyword evidence="5 7" id="KW-0472">Membrane</keyword>
<comment type="subcellular location">
    <subcellularLocation>
        <location evidence="1">Cell membrane</location>
        <topology evidence="1">Multi-pass membrane protein</topology>
    </subcellularLocation>
</comment>
<evidence type="ECO:0000259" key="8">
    <source>
        <dbReference type="Pfam" id="PF02706"/>
    </source>
</evidence>
<evidence type="ECO:0000256" key="3">
    <source>
        <dbReference type="ARBA" id="ARBA00022692"/>
    </source>
</evidence>
<dbReference type="Pfam" id="PF02706">
    <property type="entry name" value="Wzz"/>
    <property type="match status" value="1"/>
</dbReference>
<keyword evidence="4 7" id="KW-1133">Transmembrane helix</keyword>
<dbReference type="InterPro" id="IPR050445">
    <property type="entry name" value="Bact_polysacc_biosynth/exp"/>
</dbReference>
<evidence type="ECO:0000256" key="7">
    <source>
        <dbReference type="SAM" id="Phobius"/>
    </source>
</evidence>
<reference evidence="10" key="1">
    <citation type="submission" date="2011-06" db="EMBL/GenBank/DDBJ databases">
        <authorList>
            <consortium name="US DOE Joint Genome Institute (JGI-PGF)"/>
            <person name="Lucas S."/>
            <person name="Han J."/>
            <person name="Lapidus A."/>
            <person name="Cheng J.-F."/>
            <person name="Goodwin L."/>
            <person name="Pitluck S."/>
            <person name="Peters L."/>
            <person name="Land M.L."/>
            <person name="Hauser L."/>
            <person name="Vogl K."/>
            <person name="Liu Z."/>
            <person name="Overmann J."/>
            <person name="Frigaard N.-U."/>
            <person name="Bryant D.A."/>
            <person name="Woyke T.J."/>
        </authorList>
    </citation>
    <scope>NUCLEOTIDE SEQUENCE [LARGE SCALE GENOMIC DNA]</scope>
    <source>
        <strain evidence="10">970</strain>
    </source>
</reference>
<dbReference type="GO" id="GO:0005886">
    <property type="term" value="C:plasma membrane"/>
    <property type="evidence" value="ECO:0007669"/>
    <property type="project" value="UniProtKB-SubCell"/>
</dbReference>
<gene>
    <name evidence="9" type="ORF">Thi970DRAFT_01110</name>
</gene>
<feature type="transmembrane region" description="Helical" evidence="7">
    <location>
        <begin position="20"/>
        <end position="40"/>
    </location>
</feature>
<evidence type="ECO:0000256" key="1">
    <source>
        <dbReference type="ARBA" id="ARBA00004651"/>
    </source>
</evidence>
<feature type="transmembrane region" description="Helical" evidence="7">
    <location>
        <begin position="546"/>
        <end position="567"/>
    </location>
</feature>
<evidence type="ECO:0000256" key="5">
    <source>
        <dbReference type="ARBA" id="ARBA00023136"/>
    </source>
</evidence>
<feature type="coiled-coil region" evidence="6">
    <location>
        <begin position="310"/>
        <end position="337"/>
    </location>
</feature>
<proteinExistence type="predicted"/>
<accession>H8YYB8</accession>
<dbReference type="STRING" id="631362.Thi970DRAFT_01110"/>
<reference evidence="9 10" key="2">
    <citation type="submission" date="2011-11" db="EMBL/GenBank/DDBJ databases">
        <authorList>
            <consortium name="US DOE Joint Genome Institute"/>
            <person name="Lucas S."/>
            <person name="Han J."/>
            <person name="Lapidus A."/>
            <person name="Cheng J.-F."/>
            <person name="Goodwin L."/>
            <person name="Pitluck S."/>
            <person name="Peters L."/>
            <person name="Ovchinnikova G."/>
            <person name="Zhang X."/>
            <person name="Detter J.C."/>
            <person name="Han C."/>
            <person name="Tapia R."/>
            <person name="Land M."/>
            <person name="Hauser L."/>
            <person name="Kyrpides N."/>
            <person name="Ivanova N."/>
            <person name="Pagani I."/>
            <person name="Vogl K."/>
            <person name="Liu Z."/>
            <person name="Overmann J."/>
            <person name="Frigaard N.-U."/>
            <person name="Bryant D."/>
            <person name="Woyke T."/>
        </authorList>
    </citation>
    <scope>NUCLEOTIDE SEQUENCE [LARGE SCALE GENOMIC DNA]</scope>
    <source>
        <strain evidence="9 10">970</strain>
    </source>
</reference>
<dbReference type="eggNOG" id="COG3206">
    <property type="taxonomic scope" value="Bacteria"/>
</dbReference>
<feature type="coiled-coil region" evidence="6">
    <location>
        <begin position="381"/>
        <end position="415"/>
    </location>
</feature>
<evidence type="ECO:0000256" key="4">
    <source>
        <dbReference type="ARBA" id="ARBA00022989"/>
    </source>
</evidence>
<dbReference type="Proteomes" id="UP000002964">
    <property type="component" value="Unassembled WGS sequence"/>
</dbReference>
<dbReference type="OrthoDB" id="9795292at2"/>
<dbReference type="EMBL" id="JH603168">
    <property type="protein sequence ID" value="EIC23444.1"/>
    <property type="molecule type" value="Genomic_DNA"/>
</dbReference>
<evidence type="ECO:0000256" key="6">
    <source>
        <dbReference type="SAM" id="Coils"/>
    </source>
</evidence>
<evidence type="ECO:0000256" key="2">
    <source>
        <dbReference type="ARBA" id="ARBA00022475"/>
    </source>
</evidence>
<dbReference type="InterPro" id="IPR003856">
    <property type="entry name" value="LPS_length_determ_N"/>
</dbReference>
<organism evidence="9 10">
    <name type="scientific">Thiorhodovibrio frisius</name>
    <dbReference type="NCBI Taxonomy" id="631362"/>
    <lineage>
        <taxon>Bacteria</taxon>
        <taxon>Pseudomonadati</taxon>
        <taxon>Pseudomonadota</taxon>
        <taxon>Gammaproteobacteria</taxon>
        <taxon>Chromatiales</taxon>
        <taxon>Chromatiaceae</taxon>
        <taxon>Thiorhodovibrio</taxon>
    </lineage>
</organism>
<dbReference type="AlphaFoldDB" id="H8YYB8"/>
<sequence>MEEQLLSLDDYIAILKRRKWQLIIPAVLLSIVGMITAVVLPPTYRSTATILIEQQEIPDELVRSTVTSYAAQRVQTISQRVMTTENLGKIIESYQLYPELMQRYGLVSAVEQMREDIELEMISADVIDPRSGRPSEATIAFSLSFESESPTVAQRVANDITSLFLSENLKDRQESAKETTAFLQKELAKLTDKLSLLEARLAQFKEEHGQSLPELKSLNMQLIQRSEDQLRDTEQSIRTLVERKIYLEGQLAQIDPYSELFSADGRRVLGPADRLKALEAEYATVAARYSSQHPERMRIEREIATLRQQVGQSANARAELERSLKEQQEELAGLRERYSTEHPDVKAQTGAIAITQRQLAQARQGGSANSPGVIDADNPAYIQLQAQLQAAVVELASLQESREEIRSKLADLEERIAKGPRIELEYQALTRDHENAMSSYSEVKQRLVAAELGEAMEAERKGERFSLIEPPRLPEQPAKPNRLAIAFLGLVLAFGGGVGNLALQEALDKSVHNARDVELITMGPPLAVIPFIETEADVHRRTRRRLIAVLGSILGVVLATAAVHQFVMPLDVLWIKVLDRAGLLHTETPNPS</sequence>
<name>H8YYB8_9GAMM</name>
<dbReference type="GO" id="GO:0004713">
    <property type="term" value="F:protein tyrosine kinase activity"/>
    <property type="evidence" value="ECO:0007669"/>
    <property type="project" value="TreeGrafter"/>
</dbReference>
<evidence type="ECO:0000313" key="9">
    <source>
        <dbReference type="EMBL" id="EIC23444.1"/>
    </source>
</evidence>
<dbReference type="HOGENOM" id="CLU_009912_5_0_6"/>
<dbReference type="PANTHER" id="PTHR32309">
    <property type="entry name" value="TYROSINE-PROTEIN KINASE"/>
    <property type="match status" value="1"/>
</dbReference>
<keyword evidence="6" id="KW-0175">Coiled coil</keyword>
<keyword evidence="2" id="KW-1003">Cell membrane</keyword>